<dbReference type="OrthoDB" id="2974126at2759"/>
<evidence type="ECO:0000256" key="1">
    <source>
        <dbReference type="SAM" id="MobiDB-lite"/>
    </source>
</evidence>
<gene>
    <name evidence="2" type="ORF">GYMLUDRAFT_253684</name>
</gene>
<dbReference type="HOGENOM" id="CLU_071341_0_0_1"/>
<feature type="region of interest" description="Disordered" evidence="1">
    <location>
        <begin position="210"/>
        <end position="233"/>
    </location>
</feature>
<evidence type="ECO:0000313" key="2">
    <source>
        <dbReference type="EMBL" id="KIK49696.1"/>
    </source>
</evidence>
<dbReference type="Proteomes" id="UP000053593">
    <property type="component" value="Unassembled WGS sequence"/>
</dbReference>
<protein>
    <submittedName>
        <fullName evidence="2">Uncharacterized protein</fullName>
    </submittedName>
</protein>
<feature type="compositionally biased region" description="Polar residues" evidence="1">
    <location>
        <begin position="220"/>
        <end position="229"/>
    </location>
</feature>
<sequence length="336" mass="37007">MYPNTKFLQCRAAALGIAFTFKPKPASSIKWPSRSIQDDVDNLFDDKDFWDNDDKAGEDRVQGEIKTGVVPVMTSDSIPAFFIDWIKYDKMQILHGNLLGLLFIATFKCIMPNPTSALEPTLQPTRSGNAKIRVDSSLASFGSQCRLQSYSKENGSFKAAEWSSGLRKPQPSGGEIFGAEDDEDNEPASDSDLMLLHQHMGDYIDSDEEVDLNPKHLPASKTSNASSESPKLYTKPCPQMSTFSNPAIKLHNPPTSSYLNARHSSTIPNPQSTRQQAHCLLVVITSALAPTVKLYANQLILTRTSLPALLNLPNPRIVVLLYPPANCSVYGHGPRQ</sequence>
<dbReference type="AlphaFoldDB" id="A0A0D0B6J9"/>
<dbReference type="EMBL" id="KN835099">
    <property type="protein sequence ID" value="KIK49696.1"/>
    <property type="molecule type" value="Genomic_DNA"/>
</dbReference>
<feature type="region of interest" description="Disordered" evidence="1">
    <location>
        <begin position="161"/>
        <end position="189"/>
    </location>
</feature>
<accession>A0A0D0B6J9</accession>
<name>A0A0D0B6J9_9AGAR</name>
<reference evidence="2 3" key="1">
    <citation type="submission" date="2014-04" db="EMBL/GenBank/DDBJ databases">
        <title>Evolutionary Origins and Diversification of the Mycorrhizal Mutualists.</title>
        <authorList>
            <consortium name="DOE Joint Genome Institute"/>
            <consortium name="Mycorrhizal Genomics Consortium"/>
            <person name="Kohler A."/>
            <person name="Kuo A."/>
            <person name="Nagy L.G."/>
            <person name="Floudas D."/>
            <person name="Copeland A."/>
            <person name="Barry K.W."/>
            <person name="Cichocki N."/>
            <person name="Veneault-Fourrey C."/>
            <person name="LaButti K."/>
            <person name="Lindquist E.A."/>
            <person name="Lipzen A."/>
            <person name="Lundell T."/>
            <person name="Morin E."/>
            <person name="Murat C."/>
            <person name="Riley R."/>
            <person name="Ohm R."/>
            <person name="Sun H."/>
            <person name="Tunlid A."/>
            <person name="Henrissat B."/>
            <person name="Grigoriev I.V."/>
            <person name="Hibbett D.S."/>
            <person name="Martin F."/>
        </authorList>
    </citation>
    <scope>NUCLEOTIDE SEQUENCE [LARGE SCALE GENOMIC DNA]</scope>
    <source>
        <strain evidence="2 3">FD-317 M1</strain>
    </source>
</reference>
<feature type="compositionally biased region" description="Acidic residues" evidence="1">
    <location>
        <begin position="178"/>
        <end position="189"/>
    </location>
</feature>
<organism evidence="2 3">
    <name type="scientific">Collybiopsis luxurians FD-317 M1</name>
    <dbReference type="NCBI Taxonomy" id="944289"/>
    <lineage>
        <taxon>Eukaryota</taxon>
        <taxon>Fungi</taxon>
        <taxon>Dikarya</taxon>
        <taxon>Basidiomycota</taxon>
        <taxon>Agaricomycotina</taxon>
        <taxon>Agaricomycetes</taxon>
        <taxon>Agaricomycetidae</taxon>
        <taxon>Agaricales</taxon>
        <taxon>Marasmiineae</taxon>
        <taxon>Omphalotaceae</taxon>
        <taxon>Collybiopsis</taxon>
        <taxon>Collybiopsis luxurians</taxon>
    </lineage>
</organism>
<evidence type="ECO:0000313" key="3">
    <source>
        <dbReference type="Proteomes" id="UP000053593"/>
    </source>
</evidence>
<keyword evidence="3" id="KW-1185">Reference proteome</keyword>
<proteinExistence type="predicted"/>